<dbReference type="Proteomes" id="UP000315901">
    <property type="component" value="Unassembled WGS sequence"/>
</dbReference>
<feature type="binding site" evidence="4">
    <location>
        <position position="131"/>
    </location>
    <ligand>
        <name>a divalent metal cation</name>
        <dbReference type="ChEBI" id="CHEBI:60240"/>
        <label>2</label>
    </ligand>
</feature>
<dbReference type="PIRSF" id="PIRSF005902">
    <property type="entry name" value="DNase_TatD"/>
    <property type="match status" value="1"/>
</dbReference>
<dbReference type="InterPro" id="IPR001130">
    <property type="entry name" value="TatD-like"/>
</dbReference>
<comment type="caution">
    <text evidence="5">The sequence shown here is derived from an EMBL/GenBank/DDBJ whole genome shotgun (WGS) entry which is preliminary data.</text>
</comment>
<evidence type="ECO:0000256" key="2">
    <source>
        <dbReference type="ARBA" id="ARBA00022723"/>
    </source>
</evidence>
<name>A0A501X2C9_9GAMM</name>
<dbReference type="GO" id="GO:0046872">
    <property type="term" value="F:metal ion binding"/>
    <property type="evidence" value="ECO:0007669"/>
    <property type="project" value="UniProtKB-KW"/>
</dbReference>
<feature type="binding site" evidence="4">
    <location>
        <position position="95"/>
    </location>
    <ligand>
        <name>a divalent metal cation</name>
        <dbReference type="ChEBI" id="CHEBI:60240"/>
        <label>1</label>
    </ligand>
</feature>
<dbReference type="GO" id="GO:0005829">
    <property type="term" value="C:cytosol"/>
    <property type="evidence" value="ECO:0007669"/>
    <property type="project" value="TreeGrafter"/>
</dbReference>
<evidence type="ECO:0000313" key="6">
    <source>
        <dbReference type="Proteomes" id="UP000315901"/>
    </source>
</evidence>
<protein>
    <submittedName>
        <fullName evidence="5">TatD family deoxyribonuclease</fullName>
    </submittedName>
</protein>
<keyword evidence="6" id="KW-1185">Reference proteome</keyword>
<dbReference type="PROSITE" id="PS01090">
    <property type="entry name" value="TATD_2"/>
    <property type="match status" value="1"/>
</dbReference>
<dbReference type="Pfam" id="PF01026">
    <property type="entry name" value="TatD_DNase"/>
    <property type="match status" value="1"/>
</dbReference>
<keyword evidence="2 4" id="KW-0479">Metal-binding</keyword>
<dbReference type="InterPro" id="IPR018228">
    <property type="entry name" value="DNase_TatD-rel_CS"/>
</dbReference>
<comment type="similarity">
    <text evidence="1">Belongs to the metallo-dependent hydrolases superfamily. TatD-type hydrolase family.</text>
</comment>
<feature type="binding site" evidence="4">
    <location>
        <position position="10"/>
    </location>
    <ligand>
        <name>a divalent metal cation</name>
        <dbReference type="ChEBI" id="CHEBI:60240"/>
        <label>1</label>
    </ligand>
</feature>
<dbReference type="PANTHER" id="PTHR46124:SF3">
    <property type="entry name" value="HYDROLASE"/>
    <property type="match status" value="1"/>
</dbReference>
<dbReference type="CDD" id="cd01310">
    <property type="entry name" value="TatD_DNAse"/>
    <property type="match status" value="1"/>
</dbReference>
<dbReference type="EMBL" id="VFRR01000004">
    <property type="protein sequence ID" value="TPE54646.1"/>
    <property type="molecule type" value="Genomic_DNA"/>
</dbReference>
<evidence type="ECO:0000256" key="4">
    <source>
        <dbReference type="PIRSR" id="PIRSR005902-1"/>
    </source>
</evidence>
<dbReference type="FunFam" id="3.20.20.140:FF:000005">
    <property type="entry name" value="TatD family hydrolase"/>
    <property type="match status" value="1"/>
</dbReference>
<dbReference type="RefSeq" id="WP_140587228.1">
    <property type="nucleotide sequence ID" value="NZ_VFRR01000004.1"/>
</dbReference>
<sequence length="257" mass="29243">MQYSHWIDSHCHLDFSDFEQDLETLIDACFAEGVKGFLVPGTERRTWNKVITLSHHYDAIRYALGIHPYFLDNAKEEDLSCLSSSIDERTVAVGEIGLDAWQGMPSMERQLFYFRHQLQIAKDHGLPVILHTRKADDLVLKTLREVDFKNGGVVHAFNGSLQQAQRYLQLGFKIGIGGTITYPRAQKARTVAAALPNDSFVLETDSPDMPILGYQGQRNTPLQLLCIADVLRQLRQQEMNAIMQHSTHNLINVLPRW</sequence>
<dbReference type="OrthoDB" id="9810005at2"/>
<dbReference type="SUPFAM" id="SSF51556">
    <property type="entry name" value="Metallo-dependent hydrolases"/>
    <property type="match status" value="1"/>
</dbReference>
<keyword evidence="3" id="KW-0378">Hydrolase</keyword>
<dbReference type="PANTHER" id="PTHR46124">
    <property type="entry name" value="D-AMINOACYL-TRNA DEACYLASE"/>
    <property type="match status" value="1"/>
</dbReference>
<proteinExistence type="inferred from homology"/>
<dbReference type="GO" id="GO:0016788">
    <property type="term" value="F:hydrolase activity, acting on ester bonds"/>
    <property type="evidence" value="ECO:0007669"/>
    <property type="project" value="InterPro"/>
</dbReference>
<evidence type="ECO:0000256" key="3">
    <source>
        <dbReference type="ARBA" id="ARBA00022801"/>
    </source>
</evidence>
<dbReference type="AlphaFoldDB" id="A0A501X2C9"/>
<organism evidence="5 6">
    <name type="scientific">Maribrevibacterium harenarium</name>
    <dbReference type="NCBI Taxonomy" id="2589817"/>
    <lineage>
        <taxon>Bacteria</taxon>
        <taxon>Pseudomonadati</taxon>
        <taxon>Pseudomonadota</taxon>
        <taxon>Gammaproteobacteria</taxon>
        <taxon>Oceanospirillales</taxon>
        <taxon>Oceanospirillaceae</taxon>
        <taxon>Maribrevibacterium</taxon>
    </lineage>
</organism>
<accession>A0A501X2C9</accession>
<dbReference type="InterPro" id="IPR032466">
    <property type="entry name" value="Metal_Hydrolase"/>
</dbReference>
<evidence type="ECO:0000313" key="5">
    <source>
        <dbReference type="EMBL" id="TPE54646.1"/>
    </source>
</evidence>
<evidence type="ECO:0000256" key="1">
    <source>
        <dbReference type="ARBA" id="ARBA00009275"/>
    </source>
</evidence>
<feature type="binding site" evidence="4">
    <location>
        <position position="12"/>
    </location>
    <ligand>
        <name>a divalent metal cation</name>
        <dbReference type="ChEBI" id="CHEBI:60240"/>
        <label>1</label>
    </ligand>
</feature>
<feature type="binding site" evidence="4">
    <location>
        <position position="155"/>
    </location>
    <ligand>
        <name>a divalent metal cation</name>
        <dbReference type="ChEBI" id="CHEBI:60240"/>
        <label>2</label>
    </ligand>
</feature>
<dbReference type="Gene3D" id="3.20.20.140">
    <property type="entry name" value="Metal-dependent hydrolases"/>
    <property type="match status" value="1"/>
</dbReference>
<reference evidence="5 6" key="1">
    <citation type="submission" date="2019-06" db="EMBL/GenBank/DDBJ databases">
        <title>A novel bacterium of genus Marinomonas, isolated from coastal sand.</title>
        <authorList>
            <person name="Huang H."/>
            <person name="Mo K."/>
            <person name="Hu Y."/>
        </authorList>
    </citation>
    <scope>NUCLEOTIDE SEQUENCE [LARGE SCALE GENOMIC DNA]</scope>
    <source>
        <strain evidence="5 6">HB171799</strain>
    </source>
</reference>
<gene>
    <name evidence="5" type="ORF">FJM67_03180</name>
</gene>
<feature type="binding site" evidence="4">
    <location>
        <position position="205"/>
    </location>
    <ligand>
        <name>a divalent metal cation</name>
        <dbReference type="ChEBI" id="CHEBI:60240"/>
        <label>1</label>
    </ligand>
</feature>